<reference evidence="1 2" key="1">
    <citation type="submission" date="2017-11" db="EMBL/GenBank/DDBJ databases">
        <title>Draft genome sequence of Mitsuaria sp. HWN-4.</title>
        <authorList>
            <person name="Gundlapally S.R."/>
        </authorList>
    </citation>
    <scope>NUCLEOTIDE SEQUENCE [LARGE SCALE GENOMIC DNA]</scope>
    <source>
        <strain evidence="1 2">HWN-4</strain>
    </source>
</reference>
<sequence length="141" mass="16199">MKTFDIWTLVDYLPTRMPLERDTIQTILGAVLRETDSNEFTAFFEGGPVLLKNDVEIESIDLRVNRERASRRLLVLKFAGKCVTKAEVFGRNQGLELTDHPRGRSLDEETSWSVKQSWGQLSFGFSERNPDCLRTVVFKTD</sequence>
<protein>
    <submittedName>
        <fullName evidence="1">Uncharacterized protein</fullName>
    </submittedName>
</protein>
<dbReference type="AlphaFoldDB" id="A0A2G9C7N6"/>
<comment type="caution">
    <text evidence="1">The sequence shown here is derived from an EMBL/GenBank/DDBJ whole genome shotgun (WGS) entry which is preliminary data.</text>
</comment>
<dbReference type="RefSeq" id="WP_099862398.1">
    <property type="nucleotide sequence ID" value="NZ_PEOG01000038.1"/>
</dbReference>
<dbReference type="Proteomes" id="UP000231501">
    <property type="component" value="Unassembled WGS sequence"/>
</dbReference>
<proteinExistence type="predicted"/>
<gene>
    <name evidence="1" type="ORF">CS062_14845</name>
</gene>
<dbReference type="EMBL" id="PEOG01000038">
    <property type="protein sequence ID" value="PIM52426.1"/>
    <property type="molecule type" value="Genomic_DNA"/>
</dbReference>
<name>A0A2G9C7N6_9BURK</name>
<organism evidence="1 2">
    <name type="scientific">Roseateles chitinivorans</name>
    <dbReference type="NCBI Taxonomy" id="2917965"/>
    <lineage>
        <taxon>Bacteria</taxon>
        <taxon>Pseudomonadati</taxon>
        <taxon>Pseudomonadota</taxon>
        <taxon>Betaproteobacteria</taxon>
        <taxon>Burkholderiales</taxon>
        <taxon>Sphaerotilaceae</taxon>
        <taxon>Roseateles</taxon>
    </lineage>
</organism>
<evidence type="ECO:0000313" key="1">
    <source>
        <dbReference type="EMBL" id="PIM52426.1"/>
    </source>
</evidence>
<keyword evidence="2" id="KW-1185">Reference proteome</keyword>
<dbReference type="OrthoDB" id="8854729at2"/>
<evidence type="ECO:0000313" key="2">
    <source>
        <dbReference type="Proteomes" id="UP000231501"/>
    </source>
</evidence>
<accession>A0A2G9C7N6</accession>